<protein>
    <submittedName>
        <fullName evidence="2">Uncharacterized protein</fullName>
    </submittedName>
</protein>
<dbReference type="AlphaFoldDB" id="A0A4R1ARQ9"/>
<keyword evidence="3" id="KW-1185">Reference proteome</keyword>
<dbReference type="EMBL" id="SJTH01000106">
    <property type="protein sequence ID" value="TCJ00500.1"/>
    <property type="molecule type" value="Genomic_DNA"/>
</dbReference>
<name>A0A4R1ARQ9_9BACI</name>
<dbReference type="Proteomes" id="UP000293846">
    <property type="component" value="Unassembled WGS sequence"/>
</dbReference>
<proteinExistence type="predicted"/>
<gene>
    <name evidence="2" type="ORF">E0Y62_26620</name>
</gene>
<accession>A0A4R1ARQ9</accession>
<feature type="coiled-coil region" evidence="1">
    <location>
        <begin position="79"/>
        <end position="120"/>
    </location>
</feature>
<evidence type="ECO:0000256" key="1">
    <source>
        <dbReference type="SAM" id="Coils"/>
    </source>
</evidence>
<keyword evidence="1" id="KW-0175">Coiled coil</keyword>
<organism evidence="2 3">
    <name type="scientific">Cytobacillus praedii</name>
    <dbReference type="NCBI Taxonomy" id="1742358"/>
    <lineage>
        <taxon>Bacteria</taxon>
        <taxon>Bacillati</taxon>
        <taxon>Bacillota</taxon>
        <taxon>Bacilli</taxon>
        <taxon>Bacillales</taxon>
        <taxon>Bacillaceae</taxon>
        <taxon>Cytobacillus</taxon>
    </lineage>
</organism>
<reference evidence="2 3" key="1">
    <citation type="submission" date="2019-03" db="EMBL/GenBank/DDBJ databases">
        <authorList>
            <person name="Jensen L."/>
            <person name="Storgaard J."/>
            <person name="Sulaj E."/>
            <person name="Schramm A."/>
            <person name="Marshall I.P.G."/>
        </authorList>
    </citation>
    <scope>NUCLEOTIDE SEQUENCE [LARGE SCALE GENOMIC DNA]</scope>
    <source>
        <strain evidence="2 3">2017H2G3</strain>
    </source>
</reference>
<dbReference type="RefSeq" id="WP_131239559.1">
    <property type="nucleotide sequence ID" value="NZ_SJTH01000106.1"/>
</dbReference>
<evidence type="ECO:0000313" key="2">
    <source>
        <dbReference type="EMBL" id="TCJ00500.1"/>
    </source>
</evidence>
<evidence type="ECO:0000313" key="3">
    <source>
        <dbReference type="Proteomes" id="UP000293846"/>
    </source>
</evidence>
<sequence length="153" mass="17723">MALKLMGGDKKGKVWLSGKDNNFKPISLEIFNNRFSIEGEGYSRMNMTIDNLIDYCKSQPQLAHIERLCGDDIVHFYHREDLNSSLKETLTEIENTKEQLKLLEEKLQELENVKQIEAVDTFADNLLKLSDIEGEFTKENIVNLLNEFKKVIK</sequence>
<comment type="caution">
    <text evidence="2">The sequence shown here is derived from an EMBL/GenBank/DDBJ whole genome shotgun (WGS) entry which is preliminary data.</text>
</comment>